<gene>
    <name evidence="2" type="ORF">MICPUCDRAFT_20290</name>
</gene>
<reference evidence="2 3" key="1">
    <citation type="journal article" date="2009" name="Science">
        <title>Green evolution and dynamic adaptations revealed by genomes of the marine picoeukaryotes Micromonas.</title>
        <authorList>
            <person name="Worden A.Z."/>
            <person name="Lee J.H."/>
            <person name="Mock T."/>
            <person name="Rouze P."/>
            <person name="Simmons M.P."/>
            <person name="Aerts A.L."/>
            <person name="Allen A.E."/>
            <person name="Cuvelier M.L."/>
            <person name="Derelle E."/>
            <person name="Everett M.V."/>
            <person name="Foulon E."/>
            <person name="Grimwood J."/>
            <person name="Gundlach H."/>
            <person name="Henrissat B."/>
            <person name="Napoli C."/>
            <person name="McDonald S.M."/>
            <person name="Parker M.S."/>
            <person name="Rombauts S."/>
            <person name="Salamov A."/>
            <person name="Von Dassow P."/>
            <person name="Badger J.H."/>
            <person name="Coutinho P.M."/>
            <person name="Demir E."/>
            <person name="Dubchak I."/>
            <person name="Gentemann C."/>
            <person name="Eikrem W."/>
            <person name="Gready J.E."/>
            <person name="John U."/>
            <person name="Lanier W."/>
            <person name="Lindquist E.A."/>
            <person name="Lucas S."/>
            <person name="Mayer K.F."/>
            <person name="Moreau H."/>
            <person name="Not F."/>
            <person name="Otillar R."/>
            <person name="Panaud O."/>
            <person name="Pangilinan J."/>
            <person name="Paulsen I."/>
            <person name="Piegu B."/>
            <person name="Poliakov A."/>
            <person name="Robbens S."/>
            <person name="Schmutz J."/>
            <person name="Toulza E."/>
            <person name="Wyss T."/>
            <person name="Zelensky A."/>
            <person name="Zhou K."/>
            <person name="Armbrust E.V."/>
            <person name="Bhattacharya D."/>
            <person name="Goodenough U.W."/>
            <person name="Van de Peer Y."/>
            <person name="Grigoriev I.V."/>
        </authorList>
    </citation>
    <scope>NUCLEOTIDE SEQUENCE [LARGE SCALE GENOMIC DNA]</scope>
    <source>
        <strain evidence="2 3">CCMP1545</strain>
    </source>
</reference>
<feature type="region of interest" description="Disordered" evidence="1">
    <location>
        <begin position="13"/>
        <end position="46"/>
    </location>
</feature>
<dbReference type="EMBL" id="GG663744">
    <property type="protein sequence ID" value="EEH54084.1"/>
    <property type="molecule type" value="Genomic_DNA"/>
</dbReference>
<organism evidence="3">
    <name type="scientific">Micromonas pusilla (strain CCMP1545)</name>
    <name type="common">Picoplanktonic green alga</name>
    <dbReference type="NCBI Taxonomy" id="564608"/>
    <lineage>
        <taxon>Eukaryota</taxon>
        <taxon>Viridiplantae</taxon>
        <taxon>Chlorophyta</taxon>
        <taxon>Mamiellophyceae</taxon>
        <taxon>Mamiellales</taxon>
        <taxon>Mamiellaceae</taxon>
        <taxon>Micromonas</taxon>
    </lineage>
</organism>
<dbReference type="OrthoDB" id="191139at2759"/>
<dbReference type="GeneID" id="9687138"/>
<evidence type="ECO:0000256" key="1">
    <source>
        <dbReference type="SAM" id="MobiDB-lite"/>
    </source>
</evidence>
<dbReference type="Gene3D" id="3.40.50.720">
    <property type="entry name" value="NAD(P)-binding Rossmann-like Domain"/>
    <property type="match status" value="2"/>
</dbReference>
<dbReference type="InterPro" id="IPR051468">
    <property type="entry name" value="Fungal_SecMetab_SDRs"/>
</dbReference>
<dbReference type="PANTHER" id="PTHR43544:SF2">
    <property type="entry name" value="OXIDOREDUCTASE"/>
    <property type="match status" value="1"/>
</dbReference>
<protein>
    <submittedName>
        <fullName evidence="2">Predicted protein</fullName>
    </submittedName>
</protein>
<dbReference type="AlphaFoldDB" id="C1N0U6"/>
<dbReference type="OMA" id="CFLKDYA"/>
<dbReference type="RefSeq" id="XP_003061454.1">
    <property type="nucleotide sequence ID" value="XM_003061408.1"/>
</dbReference>
<dbReference type="KEGG" id="mpp:MICPUCDRAFT_20290"/>
<name>C1N0U6_MICPC</name>
<keyword evidence="3" id="KW-1185">Reference proteome</keyword>
<dbReference type="STRING" id="564608.C1N0U6"/>
<dbReference type="InterPro" id="IPR002347">
    <property type="entry name" value="SDR_fam"/>
</dbReference>
<dbReference type="PANTHER" id="PTHR43544">
    <property type="entry name" value="SHORT-CHAIN DEHYDROGENASE/REDUCTASE"/>
    <property type="match status" value="1"/>
</dbReference>
<dbReference type="Proteomes" id="UP000001876">
    <property type="component" value="Unassembled WGS sequence"/>
</dbReference>
<dbReference type="Pfam" id="PF00106">
    <property type="entry name" value="adh_short"/>
    <property type="match status" value="1"/>
</dbReference>
<feature type="region of interest" description="Disordered" evidence="1">
    <location>
        <begin position="64"/>
        <end position="96"/>
    </location>
</feature>
<sequence length="475" mass="51492">MRAERLSRLAALEAGHRAASSAPPLSICDGDGDAEEDEEEAARRDGCAARLPLVPDGCAAAESDDRAAAGDAATPSASGGGHGGEPEPHPPPPLGLLNRPRQCYACKRRYRELHAFYASLCPECADLNWTKRRQTADLRGRVCVVTGARVKIGYRIALKLLRCGATVVATTRFPADATSRFEREADHETWRDRLAVCAMDLRDLPGLERLCERFVETLPRLDVIVNNACQTVRRPPAYYAHLLAKEAEAEAGGMRCVLYTGWMAPSAAASQLSVLPGDALDASTAAKHFPAGALDVNGQQVDLRMKHSWTMKLGEVETPELLEVLAVNAAAPFVLNGKLRALMARTAAMGRRDPADARAFIVNVSAMEGKFYRHKTANHPHTNMAKAALNMMTATAAADYAADRIYMNSVDTGWINDENPLETAARIARDHAFQTPIDEEDAAARCLAPVIEGCVPGSGTPPFGKFFKDYRESEW</sequence>
<dbReference type="PRINTS" id="PR00081">
    <property type="entry name" value="GDHRDH"/>
</dbReference>
<feature type="compositionally biased region" description="Acidic residues" evidence="1">
    <location>
        <begin position="30"/>
        <end position="40"/>
    </location>
</feature>
<proteinExistence type="predicted"/>
<dbReference type="InterPro" id="IPR036291">
    <property type="entry name" value="NAD(P)-bd_dom_sf"/>
</dbReference>
<accession>C1N0U6</accession>
<evidence type="ECO:0000313" key="2">
    <source>
        <dbReference type="EMBL" id="EEH54084.1"/>
    </source>
</evidence>
<dbReference type="SUPFAM" id="SSF51735">
    <property type="entry name" value="NAD(P)-binding Rossmann-fold domains"/>
    <property type="match status" value="1"/>
</dbReference>
<dbReference type="eggNOG" id="ENOG502QU6Z">
    <property type="taxonomic scope" value="Eukaryota"/>
</dbReference>
<dbReference type="GO" id="GO:0016491">
    <property type="term" value="F:oxidoreductase activity"/>
    <property type="evidence" value="ECO:0007669"/>
    <property type="project" value="TreeGrafter"/>
</dbReference>
<evidence type="ECO:0000313" key="3">
    <source>
        <dbReference type="Proteomes" id="UP000001876"/>
    </source>
</evidence>
<dbReference type="GO" id="GO:0005737">
    <property type="term" value="C:cytoplasm"/>
    <property type="evidence" value="ECO:0007669"/>
    <property type="project" value="TreeGrafter"/>
</dbReference>